<feature type="compositionally biased region" description="Basic and acidic residues" evidence="12">
    <location>
        <begin position="110"/>
        <end position="122"/>
    </location>
</feature>
<keyword evidence="10 13" id="KW-0472">Membrane</keyword>
<gene>
    <name evidence="14" type="ORF">CLODIP_2_CD04060</name>
</gene>
<feature type="compositionally biased region" description="Polar residues" evidence="12">
    <location>
        <begin position="128"/>
        <end position="143"/>
    </location>
</feature>
<evidence type="ECO:0000256" key="6">
    <source>
        <dbReference type="ARBA" id="ARBA00022824"/>
    </source>
</evidence>
<dbReference type="SUPFAM" id="SSF50978">
    <property type="entry name" value="WD40 repeat-like"/>
    <property type="match status" value="1"/>
</dbReference>
<name>A0A8S1DF52_9INSE</name>
<evidence type="ECO:0000256" key="12">
    <source>
        <dbReference type="SAM" id="MobiDB-lite"/>
    </source>
</evidence>
<evidence type="ECO:0000256" key="10">
    <source>
        <dbReference type="ARBA" id="ARBA00023136"/>
    </source>
</evidence>
<dbReference type="EMBL" id="CADEPI010000128">
    <property type="protein sequence ID" value="CAB3376453.1"/>
    <property type="molecule type" value="Genomic_DNA"/>
</dbReference>
<keyword evidence="15" id="KW-1185">Reference proteome</keyword>
<dbReference type="GO" id="GO:0003400">
    <property type="term" value="P:regulation of COPII vesicle coating"/>
    <property type="evidence" value="ECO:0007669"/>
    <property type="project" value="TreeGrafter"/>
</dbReference>
<dbReference type="AlphaFoldDB" id="A0A8S1DF52"/>
<accession>A0A8S1DF52</accession>
<evidence type="ECO:0008006" key="16">
    <source>
        <dbReference type="Google" id="ProtNLM"/>
    </source>
</evidence>
<evidence type="ECO:0000256" key="5">
    <source>
        <dbReference type="ARBA" id="ARBA00022737"/>
    </source>
</evidence>
<dbReference type="InterPro" id="IPR001680">
    <property type="entry name" value="WD40_rpt"/>
</dbReference>
<reference evidence="14 15" key="1">
    <citation type="submission" date="2020-04" db="EMBL/GenBank/DDBJ databases">
        <authorList>
            <person name="Alioto T."/>
            <person name="Alioto T."/>
            <person name="Gomez Garrido J."/>
        </authorList>
    </citation>
    <scope>NUCLEOTIDE SEQUENCE [LARGE SCALE GENOMIC DNA]</scope>
</reference>
<keyword evidence="6" id="KW-0256">Endoplasmic reticulum</keyword>
<dbReference type="GO" id="GO:0005085">
    <property type="term" value="F:guanyl-nucleotide exchange factor activity"/>
    <property type="evidence" value="ECO:0007669"/>
    <property type="project" value="InterPro"/>
</dbReference>
<dbReference type="GO" id="GO:0006888">
    <property type="term" value="P:endoplasmic reticulum to Golgi vesicle-mediated transport"/>
    <property type="evidence" value="ECO:0007669"/>
    <property type="project" value="TreeGrafter"/>
</dbReference>
<feature type="transmembrane region" description="Helical" evidence="13">
    <location>
        <begin position="401"/>
        <end position="422"/>
    </location>
</feature>
<evidence type="ECO:0000256" key="7">
    <source>
        <dbReference type="ARBA" id="ARBA00022892"/>
    </source>
</evidence>
<keyword evidence="4 13" id="KW-0812">Transmembrane</keyword>
<dbReference type="Pfam" id="PF00400">
    <property type="entry name" value="WD40"/>
    <property type="match status" value="2"/>
</dbReference>
<evidence type="ECO:0000256" key="11">
    <source>
        <dbReference type="PROSITE-ProRule" id="PRU00221"/>
    </source>
</evidence>
<feature type="region of interest" description="Disordered" evidence="12">
    <location>
        <begin position="110"/>
        <end position="143"/>
    </location>
</feature>
<evidence type="ECO:0000256" key="3">
    <source>
        <dbReference type="ARBA" id="ARBA00022574"/>
    </source>
</evidence>
<evidence type="ECO:0000313" key="15">
    <source>
        <dbReference type="Proteomes" id="UP000494165"/>
    </source>
</evidence>
<keyword evidence="9 13" id="KW-1133">Transmembrane helix</keyword>
<keyword evidence="5" id="KW-0677">Repeat</keyword>
<dbReference type="InterPro" id="IPR036322">
    <property type="entry name" value="WD40_repeat_dom_sf"/>
</dbReference>
<feature type="repeat" description="WD" evidence="11">
    <location>
        <begin position="174"/>
        <end position="205"/>
    </location>
</feature>
<keyword evidence="3 11" id="KW-0853">WD repeat</keyword>
<dbReference type="Proteomes" id="UP000494165">
    <property type="component" value="Unassembled WGS sequence"/>
</dbReference>
<keyword evidence="2" id="KW-0813">Transport</keyword>
<dbReference type="GO" id="GO:0015031">
    <property type="term" value="P:protein transport"/>
    <property type="evidence" value="ECO:0007669"/>
    <property type="project" value="UniProtKB-KW"/>
</dbReference>
<dbReference type="OrthoDB" id="2013972at2759"/>
<dbReference type="GO" id="GO:0005789">
    <property type="term" value="C:endoplasmic reticulum membrane"/>
    <property type="evidence" value="ECO:0007669"/>
    <property type="project" value="UniProtKB-SubCell"/>
</dbReference>
<evidence type="ECO:0000256" key="9">
    <source>
        <dbReference type="ARBA" id="ARBA00022989"/>
    </source>
</evidence>
<evidence type="ECO:0000256" key="4">
    <source>
        <dbReference type="ARBA" id="ARBA00022692"/>
    </source>
</evidence>
<protein>
    <recommendedName>
        <fullName evidence="16">Prolactin regulatory element-binding protein</fullName>
    </recommendedName>
</protein>
<organism evidence="14 15">
    <name type="scientific">Cloeon dipterum</name>
    <dbReference type="NCBI Taxonomy" id="197152"/>
    <lineage>
        <taxon>Eukaryota</taxon>
        <taxon>Metazoa</taxon>
        <taxon>Ecdysozoa</taxon>
        <taxon>Arthropoda</taxon>
        <taxon>Hexapoda</taxon>
        <taxon>Insecta</taxon>
        <taxon>Pterygota</taxon>
        <taxon>Palaeoptera</taxon>
        <taxon>Ephemeroptera</taxon>
        <taxon>Pisciforma</taxon>
        <taxon>Baetidae</taxon>
        <taxon>Cloeon</taxon>
    </lineage>
</organism>
<evidence type="ECO:0000256" key="2">
    <source>
        <dbReference type="ARBA" id="ARBA00022448"/>
    </source>
</evidence>
<comment type="subcellular location">
    <subcellularLocation>
        <location evidence="1">Endoplasmic reticulum membrane</location>
        <topology evidence="1">Single-pass membrane protein</topology>
    </subcellularLocation>
</comment>
<dbReference type="PROSITE" id="PS50294">
    <property type="entry name" value="WD_REPEATS_REGION"/>
    <property type="match status" value="1"/>
</dbReference>
<comment type="caution">
    <text evidence="14">The sequence shown here is derived from an EMBL/GenBank/DDBJ whole genome shotgun (WGS) entry which is preliminary data.</text>
</comment>
<dbReference type="InterPro" id="IPR015943">
    <property type="entry name" value="WD40/YVTN_repeat-like_dom_sf"/>
</dbReference>
<dbReference type="PROSITE" id="PS50082">
    <property type="entry name" value="WD_REPEATS_2"/>
    <property type="match status" value="2"/>
</dbReference>
<dbReference type="PANTHER" id="PTHR23284">
    <property type="entry name" value="PROLACTIN REGULATORY ELEMENT BINDING PROTEIN"/>
    <property type="match status" value="1"/>
</dbReference>
<evidence type="ECO:0000256" key="8">
    <source>
        <dbReference type="ARBA" id="ARBA00022927"/>
    </source>
</evidence>
<dbReference type="SMART" id="SM00320">
    <property type="entry name" value="WD40"/>
    <property type="match status" value="4"/>
</dbReference>
<keyword evidence="7" id="KW-0931">ER-Golgi transport</keyword>
<keyword evidence="8" id="KW-0653">Protein transport</keyword>
<proteinExistence type="predicted"/>
<evidence type="ECO:0000256" key="1">
    <source>
        <dbReference type="ARBA" id="ARBA00004389"/>
    </source>
</evidence>
<dbReference type="PANTHER" id="PTHR23284:SF0">
    <property type="entry name" value="PROLACTIN REGULATORY ELEMENT-BINDING PROTEIN"/>
    <property type="match status" value="1"/>
</dbReference>
<evidence type="ECO:0000256" key="13">
    <source>
        <dbReference type="SAM" id="Phobius"/>
    </source>
</evidence>
<feature type="repeat" description="WD" evidence="11">
    <location>
        <begin position="206"/>
        <end position="247"/>
    </location>
</feature>
<evidence type="ECO:0000313" key="14">
    <source>
        <dbReference type="EMBL" id="CAB3376453.1"/>
    </source>
</evidence>
<sequence length="423" mass="46332">MSKTQDGKVFAKVEFPLYSVEVLDSRHVLVAGGGGAAKTGVDNGFEIFEVSHDGENFVGEAALTHDTGSNAVMNCACHTDGRKYFLVCGQESHCQLYNANISVTKESDVIHNKDDKKDEKSGIRQRKSVSNGSNPNQRTDSNSNAFKKLQFKINLGDSIQTDFSEGEPPLQRVVRISRSGQLMATGGLDGHLRVWQFPSMELIHDISAHTNELDDIDFSPDEKWVVSVGKDAGGHIWDCAKAARVKTLTWETPEKAKFLFKRCRFGIVEGNKSRSRLFVLANPVSGRSKKNSYLQFWNPQEGSIVNVWPSSESLSALAVSDCGRFVAAGTMFTGSVHVLIAFSLQQVLHVPKAHNMFVTGLAFLPSATASADCVEAAVLSISVDKKVCVHTVHERRTMPSWVAIVLIILILFLTFVLCSVLGL</sequence>
<dbReference type="InterPro" id="IPR045260">
    <property type="entry name" value="Sec12-like"/>
</dbReference>
<dbReference type="Gene3D" id="2.130.10.10">
    <property type="entry name" value="YVTN repeat-like/Quinoprotein amine dehydrogenase"/>
    <property type="match status" value="1"/>
</dbReference>